<dbReference type="Proteomes" id="UP000006238">
    <property type="component" value="Unassembled WGS sequence"/>
</dbReference>
<dbReference type="HOGENOM" id="CLU_297672_0_0_9"/>
<name>D4RXE6_9FIRM</name>
<dbReference type="GO" id="GO:0004553">
    <property type="term" value="F:hydrolase activity, hydrolyzing O-glycosyl compounds"/>
    <property type="evidence" value="ECO:0007669"/>
    <property type="project" value="InterPro"/>
</dbReference>
<dbReference type="InterPro" id="IPR002105">
    <property type="entry name" value="Dockerin_1_rpt"/>
</dbReference>
<dbReference type="eggNOG" id="ENOG5034239">
    <property type="taxonomic scope" value="Bacteria"/>
</dbReference>
<evidence type="ECO:0000313" key="2">
    <source>
        <dbReference type="EMBL" id="EFF69308.1"/>
    </source>
</evidence>
<evidence type="ECO:0000259" key="1">
    <source>
        <dbReference type="PROSITE" id="PS51766"/>
    </source>
</evidence>
<comment type="caution">
    <text evidence="2">The sequence shown here is derived from an EMBL/GenBank/DDBJ whole genome shotgun (WGS) entry which is preliminary data.</text>
</comment>
<dbReference type="GO" id="GO:0000272">
    <property type="term" value="P:polysaccharide catabolic process"/>
    <property type="evidence" value="ECO:0007669"/>
    <property type="project" value="InterPro"/>
</dbReference>
<dbReference type="AlphaFoldDB" id="D4RXE6"/>
<proteinExistence type="predicted"/>
<dbReference type="SUPFAM" id="SSF49452">
    <property type="entry name" value="Starch-binding domain-like"/>
    <property type="match status" value="1"/>
</dbReference>
<dbReference type="InterPro" id="IPR013784">
    <property type="entry name" value="Carb-bd-like_fold"/>
</dbReference>
<reference evidence="2 3" key="1">
    <citation type="submission" date="2010-02" db="EMBL/GenBank/DDBJ databases">
        <authorList>
            <person name="Weinstock G."/>
            <person name="Sodergren E."/>
            <person name="Clifton S."/>
            <person name="Fulton L."/>
            <person name="Fulton B."/>
            <person name="Courtney L."/>
            <person name="Fronick C."/>
            <person name="Harrison M."/>
            <person name="Strong C."/>
            <person name="Farmer C."/>
            <person name="Delahaunty K."/>
            <person name="Markovic C."/>
            <person name="Hall O."/>
            <person name="Minx P."/>
            <person name="Tomlinson C."/>
            <person name="Mitreva M."/>
            <person name="Nelson J."/>
            <person name="Hou S."/>
            <person name="Wollam A."/>
            <person name="Pepin K.H."/>
            <person name="Johnson M."/>
            <person name="Bhonagiri V."/>
            <person name="Zhang X."/>
            <person name="Suruliraj S."/>
            <person name="Warren W."/>
            <person name="Chinwalla A."/>
            <person name="Mardis E.R."/>
            <person name="Wilson R.K."/>
        </authorList>
    </citation>
    <scope>NUCLEOTIDE SEQUENCE [LARGE SCALE GENOMIC DNA]</scope>
    <source>
        <strain evidence="2 3">DSM 2876</strain>
    </source>
</reference>
<gene>
    <name evidence="2" type="ORF">BUTYVIB_00497</name>
</gene>
<dbReference type="Gene3D" id="2.60.40.1120">
    <property type="entry name" value="Carboxypeptidase-like, regulatory domain"/>
    <property type="match status" value="1"/>
</dbReference>
<organism evidence="2 3">
    <name type="scientific">Eshraghiella crossota DSM 2876</name>
    <dbReference type="NCBI Taxonomy" id="511680"/>
    <lineage>
        <taxon>Bacteria</taxon>
        <taxon>Bacillati</taxon>
        <taxon>Bacillota</taxon>
        <taxon>Clostridia</taxon>
        <taxon>Lachnospirales</taxon>
        <taxon>Lachnospiraceae</taxon>
        <taxon>Eshraghiella</taxon>
    </lineage>
</organism>
<dbReference type="InterPro" id="IPR016134">
    <property type="entry name" value="Dockerin_dom"/>
</dbReference>
<dbReference type="GeneID" id="98919297"/>
<dbReference type="SUPFAM" id="SSF63446">
    <property type="entry name" value="Type I dockerin domain"/>
    <property type="match status" value="1"/>
</dbReference>
<protein>
    <submittedName>
        <fullName evidence="2">Dockerin type I repeat protein</fullName>
    </submittedName>
</protein>
<accession>D4RXE6</accession>
<dbReference type="EMBL" id="ABWN01000019">
    <property type="protein sequence ID" value="EFF69308.1"/>
    <property type="molecule type" value="Genomic_DNA"/>
</dbReference>
<sequence>MKTSKRNQWLSFLLALIMIVGLLPLSVLTARAESGGEETGTTQGIAQASATGYPALTNLVEGTEILHGYGYFFYKNGKVDRRSIAIDPEDCRLNSGLRESYRSDTNLQRVVLYDNGILKYWTRIENDFLDLSGLEGRSLTLVLFDDLDLSALYAPGVDLKMILTNGAYVTFRHSTRYKNKTAYCPQNGVTGAVIDLAQSEGSLNGCGNFELLGNGKLGIFTKDAPKKTSPDYAIVAKNTSVLEDTALSVTCGNSYRDVNTLIQTITFTIDTTKSVNLNITNPKFNAAPWGCHMNNFKILNAEELNVSANLGVDGLRFFGSNNESDPVKMFKYYKSIGKIGSEWNISGNTKNTGRYDLILNHGNDKPRIRFNLNLKEVKNGDIVRDLEAGLGYEMSAEILYMPEWMQKLKDAGRIEFHFFGRLCNPGVQVGYEDAYLYDFYVDRIGTHSIEFYWVCKSATDPDDDTFRYTNLLKDYELTDAGTLYYERLYFDVKMDNKVGGKRYIYNVKLLQAGGEFTEETSANHKISMHSETLAECYHIPWDGIPSEWEYSSIDDAYVMDFYLRARHGYEFSGSSVLSSQGIKLNVQNTKVTNKELIKGSSNRQLSISLVAKRRLTDVRGTLKNFRLGTDTFFTELVSNEPKKYTYKNTVVYDPAYGSYGVEAGQLGDDDMCYVYFDVEPGFGYYLPENASVKVILPAGYRANGIFDSAETYSTVYKGDWYDYSPITQKYRTSRLLEPNSEGKEYGTNILIQEPKAGDRPAVFAGYAKPTSLPSNMKVLSMQWLGPDYKPMGTYDKFEVGKDYTLDLRIGFEGGEELGHVYPKNNRDFKVNGKYVNSWMDNMDFTDGHIWHVYCSYEVFDPNASGSVSGTVKSYNSTTDPVTVQLFKSGSSSASYNTTVKGNSVSYTISGITPGTYTMKVSKKNHVTREYTVSVTTGTKTQNAEIWLHGDVNGDGVVNIKDCSRLLKHVNKTQLLTNTYALKCANTNGDSAVNIKDCSRLLKHVNKTQPLW</sequence>
<dbReference type="GO" id="GO:0030246">
    <property type="term" value="F:carbohydrate binding"/>
    <property type="evidence" value="ECO:0007669"/>
    <property type="project" value="InterPro"/>
</dbReference>
<dbReference type="Gene3D" id="1.10.1330.10">
    <property type="entry name" value="Dockerin domain"/>
    <property type="match status" value="1"/>
</dbReference>
<dbReference type="PROSITE" id="PS51766">
    <property type="entry name" value="DOCKERIN"/>
    <property type="match status" value="1"/>
</dbReference>
<feature type="domain" description="Dockerin" evidence="1">
    <location>
        <begin position="944"/>
        <end position="1010"/>
    </location>
</feature>
<evidence type="ECO:0000313" key="3">
    <source>
        <dbReference type="Proteomes" id="UP000006238"/>
    </source>
</evidence>
<dbReference type="CDD" id="cd14256">
    <property type="entry name" value="Dockerin_I"/>
    <property type="match status" value="1"/>
</dbReference>
<dbReference type="Pfam" id="PF00404">
    <property type="entry name" value="Dockerin_1"/>
    <property type="match status" value="1"/>
</dbReference>
<dbReference type="InterPro" id="IPR036439">
    <property type="entry name" value="Dockerin_dom_sf"/>
</dbReference>
<dbReference type="RefSeq" id="WP_005601379.1">
    <property type="nucleotide sequence ID" value="NZ_GG663520.1"/>
</dbReference>
<keyword evidence="3" id="KW-1185">Reference proteome</keyword>